<reference evidence="2" key="1">
    <citation type="submission" date="2017-05" db="UniProtKB">
        <authorList>
            <consortium name="EnsemblMetazoa"/>
        </authorList>
    </citation>
    <scope>IDENTIFICATION</scope>
</reference>
<organism evidence="2">
    <name type="scientific">Amphimedon queenslandica</name>
    <name type="common">Sponge</name>
    <dbReference type="NCBI Taxonomy" id="400682"/>
    <lineage>
        <taxon>Eukaryota</taxon>
        <taxon>Metazoa</taxon>
        <taxon>Porifera</taxon>
        <taxon>Demospongiae</taxon>
        <taxon>Heteroscleromorpha</taxon>
        <taxon>Haplosclerida</taxon>
        <taxon>Niphatidae</taxon>
        <taxon>Amphimedon</taxon>
    </lineage>
</organism>
<protein>
    <submittedName>
        <fullName evidence="2">Uncharacterized protein</fullName>
    </submittedName>
</protein>
<dbReference type="AlphaFoldDB" id="A0A1X7UZZ4"/>
<accession>A0A1X7UZZ4</accession>
<evidence type="ECO:0000313" key="2">
    <source>
        <dbReference type="EnsemblMetazoa" id="Aqu2.1.33104_001"/>
    </source>
</evidence>
<feature type="compositionally biased region" description="Basic residues" evidence="1">
    <location>
        <begin position="119"/>
        <end position="137"/>
    </location>
</feature>
<name>A0A1X7UZZ4_AMPQE</name>
<evidence type="ECO:0000256" key="1">
    <source>
        <dbReference type="SAM" id="MobiDB-lite"/>
    </source>
</evidence>
<feature type="region of interest" description="Disordered" evidence="1">
    <location>
        <begin position="35"/>
        <end position="78"/>
    </location>
</feature>
<dbReference type="InParanoid" id="A0A1X7UZZ4"/>
<feature type="region of interest" description="Disordered" evidence="1">
    <location>
        <begin position="111"/>
        <end position="137"/>
    </location>
</feature>
<feature type="compositionally biased region" description="Basic residues" evidence="1">
    <location>
        <begin position="40"/>
        <end position="49"/>
    </location>
</feature>
<sequence>MASNEDEFLAPPRRPSVGYQRLISWELSQVQDYLTEATKPQKKNKKRAPSRSTEEAVEDPSSPGPTDDGVYLVTNSDGEEEIYYSAPQSPLPSDDDATIVSDASTESSLLQFDSSLVPSHKKQSKSSKKKKKDRRKIQRMMRSDFFQPLCDLIDDVVSIDVNDMELANKTTVLSLSEICLRAIKKMPLAQMEMQLPFLITSLVGHNRHLSGIVSSHVQWLEKLLADVEKTLLEDEVEMKKRSKDSSLKELKCIYEFVVPWDTQFRPISANEFTTEGYHCPLPYQSREIDNYQTHSHYCTEGGLLGVLFHYANYFYPVALNEDISKRCSLSTKSSDTALEQIQRVAIERVNYWIKIRYSKISFVYSKFFKLWPAYVHWARGNFHLAANDFASILDSFEGFEKAAILNEMARMLVHSGDRHLASTAFNKSQEVELPSKDQPLKYEPALVRACYLALQAGVWDTGVLDEESASKAKSSWEWFLKQSNDVPTNVWFLHVAAVESRLRVHAGRCVPDSTPDTKTRAVEKSVVKQWLDDCEKLIKSNDIVVLFPVLNYHLSLVYALAGKKHESRKAFDHYNSNFASFHNWDMEGLPGQVSEPVNLPQHQYAHPWRNLFTLMTGPPPILPIHWRVQLLHSHQPYLRTEEVADCAPRHNLNLRLTTEGDLTGDMLMELPPLRAVILNPYNGSIQFKREASLQHYFITDNYCSNITLSNFPYPLRLFESSQSVIELSLGNRTCISGLHNSMVANYMAVLHWYGTDGSHHKVDIRKLIRRRYKEELLKDLKLRIDLTDTEEDIMKRLNKKMEMGLKLSPHDIFYKKQNRSLSTSEQFQLLLTSSFIYGKGTLLLAFKLSANNPDVLVFVDCTDAKSFLSPKIHCSFDVNGFSRFIPDHLSRHTSTLHHYTWKHLPHLKYVVAAKTTLFKHYRDSKDNNFENTYFVFNEEGDVIHKWSVPKGTNESYSILGDRIFSFDRDSNSNISIASYSIKKTKEHFNSYPIFQSKGDIITTPGLLLIPCQDGLLVLHPGTLARVNIEGLRESDGIDPPQDGFIYPQLSAVTGRVEVLGVFDIAPMEREPSDIWTEETEGETEGDCPVLPDDVSDYGSARLALAINDRIVILYCSPRTTQVKVEYDRVIVKQAELSLSLDDQGLIQDDF</sequence>
<proteinExistence type="predicted"/>
<dbReference type="EnsemblMetazoa" id="Aqu2.1.33104_001">
    <property type="protein sequence ID" value="Aqu2.1.33104_001"/>
    <property type="gene ID" value="Aqu2.1.33104"/>
</dbReference>